<evidence type="ECO:0000313" key="23">
    <source>
        <dbReference type="EMBL" id="MCE7008868.1"/>
    </source>
</evidence>
<evidence type="ECO:0000313" key="12">
    <source>
        <dbReference type="EMBL" id="MCE7007057.1"/>
    </source>
</evidence>
<dbReference type="EMBL" id="JAJVCN010000003">
    <property type="protein sequence ID" value="MCE7008247.1"/>
    <property type="molecule type" value="Genomic_DNA"/>
</dbReference>
<feature type="domain" description="Transposase DDE" evidence="1">
    <location>
        <begin position="16"/>
        <end position="475"/>
    </location>
</feature>
<evidence type="ECO:0000313" key="16">
    <source>
        <dbReference type="EMBL" id="MCE7007703.1"/>
    </source>
</evidence>
<dbReference type="Pfam" id="PF13701">
    <property type="entry name" value="DDE_Tnp_1_4"/>
    <property type="match status" value="1"/>
</dbReference>
<evidence type="ECO:0000313" key="17">
    <source>
        <dbReference type="EMBL" id="MCE7008106.1"/>
    </source>
</evidence>
<dbReference type="InterPro" id="IPR025668">
    <property type="entry name" value="Tnp_DDE_dom"/>
</dbReference>
<evidence type="ECO:0000313" key="18">
    <source>
        <dbReference type="EMBL" id="MCE7008226.1"/>
    </source>
</evidence>
<evidence type="ECO:0000313" key="2">
    <source>
        <dbReference type="EMBL" id="MCE7001328.1"/>
    </source>
</evidence>
<dbReference type="EMBL" id="JAJVCN010000003">
    <property type="protein sequence ID" value="MCE7008106.1"/>
    <property type="molecule type" value="Genomic_DNA"/>
</dbReference>
<evidence type="ECO:0000313" key="10">
    <source>
        <dbReference type="EMBL" id="MCE7005050.1"/>
    </source>
</evidence>
<dbReference type="InterPro" id="IPR047960">
    <property type="entry name" value="Transpos_IS1380"/>
</dbReference>
<evidence type="ECO:0000313" key="9">
    <source>
        <dbReference type="EMBL" id="MCE7004516.1"/>
    </source>
</evidence>
<gene>
    <name evidence="2" type="ORF">LWC34_00505</name>
    <name evidence="3" type="ORF">LWC34_02180</name>
    <name evidence="4" type="ORF">LWC34_03950</name>
    <name evidence="5" type="ORF">LWC34_04970</name>
    <name evidence="6" type="ORF">LWC34_06290</name>
    <name evidence="7" type="ORF">LWC34_09765</name>
    <name evidence="8" type="ORF">LWC34_14340</name>
    <name evidence="9" type="ORF">LWC34_16990</name>
    <name evidence="10" type="ORF">LWC34_19780</name>
    <name evidence="11" type="ORF">LWC34_28505</name>
    <name evidence="12" type="ORF">LWC34_30135</name>
    <name evidence="13" type="ORF">LWC34_31645</name>
    <name evidence="14" type="ORF">LWC34_31805</name>
    <name evidence="15" type="ORF">LWC34_32415</name>
    <name evidence="16" type="ORF">LWC34_33510</name>
    <name evidence="17" type="ORF">LWC34_35580</name>
    <name evidence="18" type="ORF">LWC34_36220</name>
    <name evidence="19" type="ORF">LWC34_36345</name>
    <name evidence="20" type="ORF">LWC34_37390</name>
    <name evidence="21" type="ORF">LWC34_39125</name>
    <name evidence="22" type="ORF">LWC34_39495</name>
    <name evidence="23" type="ORF">LWC34_39565</name>
    <name evidence="24" type="ORF">LWC34_40480</name>
    <name evidence="25" type="ORF">LWC34_44035</name>
    <name evidence="26" type="ORF">LWC34_45855</name>
</gene>
<evidence type="ECO:0000313" key="8">
    <source>
        <dbReference type="EMBL" id="MCE7004000.1"/>
    </source>
</evidence>
<reference evidence="2 27" key="1">
    <citation type="submission" date="2021-12" db="EMBL/GenBank/DDBJ databases">
        <title>Genome sequence of Kibdelosporangium philippinense ATCC 49844.</title>
        <authorList>
            <person name="Fedorov E.A."/>
            <person name="Omeragic M."/>
            <person name="Shalygina K.F."/>
            <person name="Maclea K.S."/>
        </authorList>
    </citation>
    <scope>NUCLEOTIDE SEQUENCE [LARGE SCALE GENOMIC DNA]</scope>
    <source>
        <strain evidence="2 27">ATCC 49844</strain>
    </source>
</reference>
<dbReference type="Proteomes" id="UP001521150">
    <property type="component" value="Unassembled WGS sequence"/>
</dbReference>
<dbReference type="EMBL" id="JAJVCN010000002">
    <property type="protein sequence ID" value="MCE7007057.1"/>
    <property type="molecule type" value="Genomic_DNA"/>
</dbReference>
<evidence type="ECO:0000313" key="26">
    <source>
        <dbReference type="EMBL" id="MCE7010083.1"/>
    </source>
</evidence>
<dbReference type="EMBL" id="JAJVCN010000004">
    <property type="protein sequence ID" value="MCE7009734.1"/>
    <property type="molecule type" value="Genomic_DNA"/>
</dbReference>
<evidence type="ECO:0000313" key="27">
    <source>
        <dbReference type="Proteomes" id="UP001521150"/>
    </source>
</evidence>
<evidence type="ECO:0000313" key="6">
    <source>
        <dbReference type="EMBL" id="MCE7002441.1"/>
    </source>
</evidence>
<evidence type="ECO:0000313" key="24">
    <source>
        <dbReference type="EMBL" id="MCE7009046.1"/>
    </source>
</evidence>
<dbReference type="EMBL" id="JAJVCN010000002">
    <property type="protein sequence ID" value="MCE7005050.1"/>
    <property type="molecule type" value="Genomic_DNA"/>
</dbReference>
<dbReference type="EMBL" id="JAJVCN010000003">
    <property type="protein sequence ID" value="MCE7009046.1"/>
    <property type="molecule type" value="Genomic_DNA"/>
</dbReference>
<evidence type="ECO:0000313" key="15">
    <source>
        <dbReference type="EMBL" id="MCE7007490.1"/>
    </source>
</evidence>
<dbReference type="EMBL" id="JAJVCN010000003">
    <property type="protein sequence ID" value="MCE7008448.1"/>
    <property type="molecule type" value="Genomic_DNA"/>
</dbReference>
<dbReference type="EMBL" id="JAJVCN010000003">
    <property type="protein sequence ID" value="MCE7008868.1"/>
    <property type="molecule type" value="Genomic_DNA"/>
</dbReference>
<dbReference type="NCBIfam" id="NF033539">
    <property type="entry name" value="transpos_IS1380"/>
    <property type="match status" value="1"/>
</dbReference>
<evidence type="ECO:0000313" key="13">
    <source>
        <dbReference type="EMBL" id="MCE7007341.1"/>
    </source>
</evidence>
<dbReference type="RefSeq" id="WP_233722402.1">
    <property type="nucleotide sequence ID" value="NZ_JAJVCN010000001.1"/>
</dbReference>
<dbReference type="EMBL" id="JAJVCN010000002">
    <property type="protein sequence ID" value="MCE7007341.1"/>
    <property type="molecule type" value="Genomic_DNA"/>
</dbReference>
<evidence type="ECO:0000313" key="3">
    <source>
        <dbReference type="EMBL" id="MCE7001654.1"/>
    </source>
</evidence>
<evidence type="ECO:0000313" key="20">
    <source>
        <dbReference type="EMBL" id="MCE7008448.1"/>
    </source>
</evidence>
<dbReference type="EMBL" id="JAJVCN010000003">
    <property type="protein sequence ID" value="MCE7007703.1"/>
    <property type="molecule type" value="Genomic_DNA"/>
</dbReference>
<dbReference type="EMBL" id="JAJVCN010000003">
    <property type="protein sequence ID" value="MCE7007490.1"/>
    <property type="molecule type" value="Genomic_DNA"/>
</dbReference>
<dbReference type="EMBL" id="JAJVCN010000001">
    <property type="protein sequence ID" value="MCE7004516.1"/>
    <property type="molecule type" value="Genomic_DNA"/>
</dbReference>
<evidence type="ECO:0000313" key="4">
    <source>
        <dbReference type="EMBL" id="MCE7001988.1"/>
    </source>
</evidence>
<dbReference type="EMBL" id="JAJVCN010000003">
    <property type="protein sequence ID" value="MCE7008854.1"/>
    <property type="molecule type" value="Genomic_DNA"/>
</dbReference>
<evidence type="ECO:0000313" key="14">
    <source>
        <dbReference type="EMBL" id="MCE7007368.1"/>
    </source>
</evidence>
<evidence type="ECO:0000313" key="22">
    <source>
        <dbReference type="EMBL" id="MCE7008854.1"/>
    </source>
</evidence>
<dbReference type="EMBL" id="JAJVCN010000001">
    <property type="protein sequence ID" value="MCE7001988.1"/>
    <property type="molecule type" value="Genomic_DNA"/>
</dbReference>
<dbReference type="EMBL" id="JAJVCN010000003">
    <property type="protein sequence ID" value="MCE7008782.1"/>
    <property type="molecule type" value="Genomic_DNA"/>
</dbReference>
<evidence type="ECO:0000313" key="11">
    <source>
        <dbReference type="EMBL" id="MCE7006739.1"/>
    </source>
</evidence>
<comment type="caution">
    <text evidence="2">The sequence shown here is derived from an EMBL/GenBank/DDBJ whole genome shotgun (WGS) entry which is preliminary data.</text>
</comment>
<keyword evidence="27" id="KW-1185">Reference proteome</keyword>
<evidence type="ECO:0000313" key="21">
    <source>
        <dbReference type="EMBL" id="MCE7008782.1"/>
    </source>
</evidence>
<evidence type="ECO:0000313" key="19">
    <source>
        <dbReference type="EMBL" id="MCE7008247.1"/>
    </source>
</evidence>
<proteinExistence type="predicted"/>
<dbReference type="EMBL" id="JAJVCN010000001">
    <property type="protein sequence ID" value="MCE7004000.1"/>
    <property type="molecule type" value="Genomic_DNA"/>
</dbReference>
<dbReference type="EMBL" id="JAJVCN010000001">
    <property type="protein sequence ID" value="MCE7001654.1"/>
    <property type="molecule type" value="Genomic_DNA"/>
</dbReference>
<dbReference type="EMBL" id="JAJVCN010000002">
    <property type="protein sequence ID" value="MCE7006739.1"/>
    <property type="molecule type" value="Genomic_DNA"/>
</dbReference>
<name>A0ABS8Z017_9PSEU</name>
<accession>A0ABS8Z017</accession>
<dbReference type="EMBL" id="JAJVCN010000004">
    <property type="protein sequence ID" value="MCE7010083.1"/>
    <property type="molecule type" value="Genomic_DNA"/>
</dbReference>
<evidence type="ECO:0000313" key="25">
    <source>
        <dbReference type="EMBL" id="MCE7009734.1"/>
    </source>
</evidence>
<dbReference type="EMBL" id="JAJVCN010000001">
    <property type="protein sequence ID" value="MCE7003113.1"/>
    <property type="molecule type" value="Genomic_DNA"/>
</dbReference>
<dbReference type="EMBL" id="JAJVCN010000001">
    <property type="protein sequence ID" value="MCE7001328.1"/>
    <property type="molecule type" value="Genomic_DNA"/>
</dbReference>
<evidence type="ECO:0000313" key="7">
    <source>
        <dbReference type="EMBL" id="MCE7003113.1"/>
    </source>
</evidence>
<sequence length="485" mass="52994">MKLWSTFDVDVTGWSRDLAVEVGGRGVVSHAGTAAVRLLADRTGLTEGLSRAMARRGFMPVHDRGRVFADTAVLIADGGRVLSDLAVLRDQAELFGPVASDPTLWRTLDAVGQVQRNKIARVRARIREHVWSLIERRHGRIPPSRVADRDLGTTVVVRLDGSLVIAHSDKQLAAGTYKGSFGHHPLLAMCDNTGESLALLLRTGSAGSNTTADHLEVLDAAIAQIPAKHRRNLLVTVDGAGASHGLIKYITALNAKPGRQAHYSVGWELGARERAAIGRVPAKAWQAVLDHHGDPRPLDKAGVVELTALLRHHPDGDQLENWPADLRIICRREKPHPGAQLSLFEEADGWRYQLVATNTPGSGSGATVQFLEARHRPHARVEDHVRCGKQTGLGHLPSTKIEINRAWCLAATIAIDLLAWLRLLCLEGTLAKAEPKTLRYRLLHTAARIVRGQRKRKIKIPETWPWADPLAACLRAALALPPPTR</sequence>
<dbReference type="EMBL" id="JAJVCN010000003">
    <property type="protein sequence ID" value="MCE7008226.1"/>
    <property type="molecule type" value="Genomic_DNA"/>
</dbReference>
<dbReference type="EMBL" id="JAJVCN010000003">
    <property type="protein sequence ID" value="MCE7007368.1"/>
    <property type="molecule type" value="Genomic_DNA"/>
</dbReference>
<evidence type="ECO:0000259" key="1">
    <source>
        <dbReference type="Pfam" id="PF13701"/>
    </source>
</evidence>
<dbReference type="EMBL" id="JAJVCN010000001">
    <property type="protein sequence ID" value="MCE7002441.1"/>
    <property type="molecule type" value="Genomic_DNA"/>
</dbReference>
<protein>
    <submittedName>
        <fullName evidence="2">IS1380 family transposase</fullName>
    </submittedName>
</protein>
<evidence type="ECO:0000313" key="5">
    <source>
        <dbReference type="EMBL" id="MCE7002180.1"/>
    </source>
</evidence>
<organism evidence="2 27">
    <name type="scientific">Kibdelosporangium philippinense</name>
    <dbReference type="NCBI Taxonomy" id="211113"/>
    <lineage>
        <taxon>Bacteria</taxon>
        <taxon>Bacillati</taxon>
        <taxon>Actinomycetota</taxon>
        <taxon>Actinomycetes</taxon>
        <taxon>Pseudonocardiales</taxon>
        <taxon>Pseudonocardiaceae</taxon>
        <taxon>Kibdelosporangium</taxon>
    </lineage>
</organism>
<dbReference type="EMBL" id="JAJVCN010000001">
    <property type="protein sequence ID" value="MCE7002180.1"/>
    <property type="molecule type" value="Genomic_DNA"/>
</dbReference>